<proteinExistence type="inferred from homology"/>
<dbReference type="Gene3D" id="3.40.50.2000">
    <property type="entry name" value="Glycogen Phosphorylase B"/>
    <property type="match status" value="2"/>
</dbReference>
<accession>A0A220MQ06</accession>
<dbReference type="SUPFAM" id="SSF53756">
    <property type="entry name" value="UDP-Glycosyltransferase/glycogen phosphorylase"/>
    <property type="match status" value="1"/>
</dbReference>
<dbReference type="GO" id="GO:0016758">
    <property type="term" value="F:hexosyltransferase activity"/>
    <property type="evidence" value="ECO:0007669"/>
    <property type="project" value="InterPro"/>
</dbReference>
<dbReference type="Pfam" id="PF00201">
    <property type="entry name" value="UDPGT"/>
    <property type="match status" value="1"/>
</dbReference>
<evidence type="ECO:0000313" key="3">
    <source>
        <dbReference type="EMBL" id="ASJ57207.1"/>
    </source>
</evidence>
<dbReference type="AlphaFoldDB" id="A0A220MQ06"/>
<comment type="similarity">
    <text evidence="1">Belongs to the UDP-glycosyltransferase family.</text>
</comment>
<name>A0A220MQ06_9BACL</name>
<dbReference type="PANTHER" id="PTHR48050">
    <property type="entry name" value="STEROL 3-BETA-GLUCOSYLTRANSFERASE"/>
    <property type="match status" value="1"/>
</dbReference>
<dbReference type="GO" id="GO:0017000">
    <property type="term" value="P:antibiotic biosynthetic process"/>
    <property type="evidence" value="ECO:0007669"/>
    <property type="project" value="UniProtKB-ARBA"/>
</dbReference>
<dbReference type="KEGG" id="bfm:BP422_29095"/>
<dbReference type="PANTHER" id="PTHR48050:SF13">
    <property type="entry name" value="STEROL 3-BETA-GLUCOSYLTRANSFERASE UGT80A2"/>
    <property type="match status" value="1"/>
</dbReference>
<dbReference type="InterPro" id="IPR050426">
    <property type="entry name" value="Glycosyltransferase_28"/>
</dbReference>
<reference evidence="3 4" key="1">
    <citation type="submission" date="2016-11" db="EMBL/GenBank/DDBJ databases">
        <authorList>
            <person name="Jaros S."/>
            <person name="Januszkiewicz K."/>
            <person name="Wedrychowicz H."/>
        </authorList>
    </citation>
    <scope>NUCLEOTIDE SEQUENCE [LARGE SCALE GENOMIC DNA]</scope>
    <source>
        <strain evidence="3 4">NF2</strain>
    </source>
</reference>
<gene>
    <name evidence="3" type="ORF">BP422_29095</name>
</gene>
<evidence type="ECO:0000313" key="4">
    <source>
        <dbReference type="Proteomes" id="UP000197781"/>
    </source>
</evidence>
<evidence type="ECO:0000256" key="1">
    <source>
        <dbReference type="ARBA" id="ARBA00009995"/>
    </source>
</evidence>
<sequence length="405" mass="45313">MARVLYVTIPADGHVNPTLGLVKQLVDNGEEVVYMCSEEYRDRLAQTGAQFRAYQMDEQVFRDLGFNPTEFKHPLHFTDFMLRGIIEPRIPEILSRTENESFDYLIFDSLFGWGGAILGEKLGIPTICSVTNLAFAEPLTHIVEVFDASDDVDVDALYERVTQTAQSIARVCNVAVPAIEDITRQYGDMKIVFTSREFQPDADKLDDSYIFTGPSITSRPDSPSFPFEKLCAPYDKVVYISMGSILTKDVELYKMCFAAFQDIPAQFVLSCGRETELESLGDYIPPNFIVEPYVPQLEVLQQADAFITHAGMNSASEALYFHVPLVMIPLSSDQPIVAKRVEELGAGIMLDRGQLTPTVLKDALLQVLHESTFKERAIQVGDSLRKAGGYQEAARRIMSLYSVPN</sequence>
<dbReference type="RefSeq" id="WP_088910666.1">
    <property type="nucleotide sequence ID" value="NZ_CP018145.1"/>
</dbReference>
<dbReference type="GO" id="GO:0008194">
    <property type="term" value="F:UDP-glycosyltransferase activity"/>
    <property type="evidence" value="ECO:0007669"/>
    <property type="project" value="InterPro"/>
</dbReference>
<dbReference type="NCBIfam" id="TIGR01426">
    <property type="entry name" value="MGT"/>
    <property type="match status" value="1"/>
</dbReference>
<evidence type="ECO:0000256" key="2">
    <source>
        <dbReference type="ARBA" id="ARBA00022679"/>
    </source>
</evidence>
<dbReference type="InterPro" id="IPR006326">
    <property type="entry name" value="UDPGT_MGT-like"/>
</dbReference>
<protein>
    <submittedName>
        <fullName evidence="3">Glycosyl transferase</fullName>
    </submittedName>
</protein>
<keyword evidence="2 3" id="KW-0808">Transferase</keyword>
<organism evidence="3 4">
    <name type="scientific">Brevibacillus formosus</name>
    <dbReference type="NCBI Taxonomy" id="54913"/>
    <lineage>
        <taxon>Bacteria</taxon>
        <taxon>Bacillati</taxon>
        <taxon>Bacillota</taxon>
        <taxon>Bacilli</taxon>
        <taxon>Bacillales</taxon>
        <taxon>Paenibacillaceae</taxon>
        <taxon>Brevibacillus</taxon>
    </lineage>
</organism>
<dbReference type="Proteomes" id="UP000197781">
    <property type="component" value="Chromosome"/>
</dbReference>
<dbReference type="InterPro" id="IPR002213">
    <property type="entry name" value="UDP_glucos_trans"/>
</dbReference>
<dbReference type="FunFam" id="3.40.50.2000:FF:000072">
    <property type="entry name" value="Glycosyl transferase"/>
    <property type="match status" value="1"/>
</dbReference>
<dbReference type="CDD" id="cd03784">
    <property type="entry name" value="GT1_Gtf-like"/>
    <property type="match status" value="1"/>
</dbReference>
<dbReference type="EMBL" id="CP018145">
    <property type="protein sequence ID" value="ASJ57207.1"/>
    <property type="molecule type" value="Genomic_DNA"/>
</dbReference>